<feature type="non-terminal residue" evidence="1">
    <location>
        <position position="1"/>
    </location>
</feature>
<proteinExistence type="predicted"/>
<protein>
    <submittedName>
        <fullName evidence="1">Uncharacterized protein</fullName>
    </submittedName>
</protein>
<keyword evidence="2" id="KW-1185">Reference proteome</keyword>
<evidence type="ECO:0000313" key="2">
    <source>
        <dbReference type="Proteomes" id="UP000799118"/>
    </source>
</evidence>
<dbReference type="AlphaFoldDB" id="A0A6A4GF46"/>
<dbReference type="EMBL" id="ML770243">
    <property type="protein sequence ID" value="KAE9384037.1"/>
    <property type="molecule type" value="Genomic_DNA"/>
</dbReference>
<evidence type="ECO:0000313" key="1">
    <source>
        <dbReference type="EMBL" id="KAE9384037.1"/>
    </source>
</evidence>
<dbReference type="Proteomes" id="UP000799118">
    <property type="component" value="Unassembled WGS sequence"/>
</dbReference>
<reference evidence="1" key="1">
    <citation type="journal article" date="2019" name="Environ. Microbiol.">
        <title>Fungal ecological strategies reflected in gene transcription - a case study of two litter decomposers.</title>
        <authorList>
            <person name="Barbi F."/>
            <person name="Kohler A."/>
            <person name="Barry K."/>
            <person name="Baskaran P."/>
            <person name="Daum C."/>
            <person name="Fauchery L."/>
            <person name="Ihrmark K."/>
            <person name="Kuo A."/>
            <person name="LaButti K."/>
            <person name="Lipzen A."/>
            <person name="Morin E."/>
            <person name="Grigoriev I.V."/>
            <person name="Henrissat B."/>
            <person name="Lindahl B."/>
            <person name="Martin F."/>
        </authorList>
    </citation>
    <scope>NUCLEOTIDE SEQUENCE</scope>
    <source>
        <strain evidence="1">JB14</strain>
    </source>
</reference>
<accession>A0A6A4GF46</accession>
<dbReference type="OrthoDB" id="3065006at2759"/>
<feature type="non-terminal residue" evidence="1">
    <location>
        <position position="59"/>
    </location>
</feature>
<gene>
    <name evidence="1" type="ORF">BT96DRAFT_754150</name>
</gene>
<sequence>YMETGIIPLRFCRLELALCFLSYLLACPANTYVREALNESLALDSQGKKSWIRDLKTVI</sequence>
<name>A0A6A4GF46_9AGAR</name>
<organism evidence="1 2">
    <name type="scientific">Gymnopus androsaceus JB14</name>
    <dbReference type="NCBI Taxonomy" id="1447944"/>
    <lineage>
        <taxon>Eukaryota</taxon>
        <taxon>Fungi</taxon>
        <taxon>Dikarya</taxon>
        <taxon>Basidiomycota</taxon>
        <taxon>Agaricomycotina</taxon>
        <taxon>Agaricomycetes</taxon>
        <taxon>Agaricomycetidae</taxon>
        <taxon>Agaricales</taxon>
        <taxon>Marasmiineae</taxon>
        <taxon>Omphalotaceae</taxon>
        <taxon>Gymnopus</taxon>
    </lineage>
</organism>